<dbReference type="RefSeq" id="WP_157104192.1">
    <property type="nucleotide sequence ID" value="NZ_JAVDWW010000008.1"/>
</dbReference>
<accession>A0ABU1XMA5</accession>
<evidence type="ECO:0000313" key="2">
    <source>
        <dbReference type="Proteomes" id="UP001251217"/>
    </source>
</evidence>
<keyword evidence="2" id="KW-1185">Reference proteome</keyword>
<comment type="caution">
    <text evidence="1">The sequence shown here is derived from an EMBL/GenBank/DDBJ whole genome shotgun (WGS) entry which is preliminary data.</text>
</comment>
<name>A0ABU1XMA5_9NOCA</name>
<sequence length="48" mass="5258">MFTSLLELVERTAMVVPTISNGHQGHPLCGEYSARGSGRVFLRRGAVR</sequence>
<reference evidence="1 2" key="1">
    <citation type="submission" date="2023-07" db="EMBL/GenBank/DDBJ databases">
        <title>Sorghum-associated microbial communities from plants grown in Nebraska, USA.</title>
        <authorList>
            <person name="Schachtman D."/>
        </authorList>
    </citation>
    <scope>NUCLEOTIDE SEQUENCE [LARGE SCALE GENOMIC DNA]</scope>
    <source>
        <strain evidence="1 2">4272</strain>
    </source>
</reference>
<dbReference type="EMBL" id="JAVDWW010000008">
    <property type="protein sequence ID" value="MDR7171161.1"/>
    <property type="molecule type" value="Genomic_DNA"/>
</dbReference>
<gene>
    <name evidence="1" type="ORF">J2W56_004920</name>
</gene>
<organism evidence="1 2">
    <name type="scientific">Nocardia kruczakiae</name>
    <dbReference type="NCBI Taxonomy" id="261477"/>
    <lineage>
        <taxon>Bacteria</taxon>
        <taxon>Bacillati</taxon>
        <taxon>Actinomycetota</taxon>
        <taxon>Actinomycetes</taxon>
        <taxon>Mycobacteriales</taxon>
        <taxon>Nocardiaceae</taxon>
        <taxon>Nocardia</taxon>
    </lineage>
</organism>
<proteinExistence type="predicted"/>
<evidence type="ECO:0000313" key="1">
    <source>
        <dbReference type="EMBL" id="MDR7171161.1"/>
    </source>
</evidence>
<dbReference type="Proteomes" id="UP001251217">
    <property type="component" value="Unassembled WGS sequence"/>
</dbReference>
<protein>
    <submittedName>
        <fullName evidence="1">Uncharacterized protein</fullName>
    </submittedName>
</protein>